<sequence>VGSCCGLCIVHFNQCRLADRIVLPLGNWMANEGTAPATCLVTTSPPHQRFKPGTISRGVYSPFKIKQSNYKPTRSVSPELLHRPRSAKLQAAVLEFSGFKAKHLTKRRTSTPSSHPHSYARPGTDSRRKSANIASKPIAAITQPHPFNLKCDALMIARKEKEIERIQRQSIAEESKRQLSIEEQKIKDREIVKELNRHMFKARPLPKFIAQKKQV</sequence>
<feature type="non-terminal residue" evidence="2">
    <location>
        <position position="1"/>
    </location>
</feature>
<evidence type="ECO:0000256" key="1">
    <source>
        <dbReference type="SAM" id="MobiDB-lite"/>
    </source>
</evidence>
<dbReference type="EMBL" id="HACM01009330">
    <property type="protein sequence ID" value="CRZ09772.1"/>
    <property type="molecule type" value="Transcribed_RNA"/>
</dbReference>
<feature type="region of interest" description="Disordered" evidence="1">
    <location>
        <begin position="104"/>
        <end position="131"/>
    </location>
</feature>
<organism evidence="2">
    <name type="scientific">Spongospora subterranea</name>
    <dbReference type="NCBI Taxonomy" id="70186"/>
    <lineage>
        <taxon>Eukaryota</taxon>
        <taxon>Sar</taxon>
        <taxon>Rhizaria</taxon>
        <taxon>Endomyxa</taxon>
        <taxon>Phytomyxea</taxon>
        <taxon>Plasmodiophorida</taxon>
        <taxon>Plasmodiophoridae</taxon>
        <taxon>Spongospora</taxon>
    </lineage>
</organism>
<dbReference type="AlphaFoldDB" id="A0A0H5R7P3"/>
<proteinExistence type="predicted"/>
<protein>
    <submittedName>
        <fullName evidence="2">Uncharacterized protein</fullName>
    </submittedName>
</protein>
<reference evidence="2" key="1">
    <citation type="submission" date="2015-04" db="EMBL/GenBank/DDBJ databases">
        <title>The genome sequence of the plant pathogenic Rhizarian Plasmodiophora brassicae reveals insights in its biotrophic life cycle and the origin of chitin synthesis.</title>
        <authorList>
            <person name="Schwelm A."/>
            <person name="Fogelqvist J."/>
            <person name="Knaust A."/>
            <person name="Julke S."/>
            <person name="Lilja T."/>
            <person name="Dhandapani V."/>
            <person name="Bonilla-Rosso G."/>
            <person name="Karlsson M."/>
            <person name="Shevchenko A."/>
            <person name="Choi S.R."/>
            <person name="Kim H.G."/>
            <person name="Park J.Y."/>
            <person name="Lim Y.P."/>
            <person name="Ludwig-Muller J."/>
            <person name="Dixelius C."/>
        </authorList>
    </citation>
    <scope>NUCLEOTIDE SEQUENCE</scope>
    <source>
        <tissue evidence="2">Potato root galls</tissue>
    </source>
</reference>
<name>A0A0H5R7P3_9EUKA</name>
<evidence type="ECO:0000313" key="2">
    <source>
        <dbReference type="EMBL" id="CRZ09772.1"/>
    </source>
</evidence>
<accession>A0A0H5R7P3</accession>